<keyword evidence="2" id="KW-1185">Reference proteome</keyword>
<accession>A0A6J8AHU1</accession>
<dbReference type="EMBL" id="CACVKT020001361">
    <property type="protein sequence ID" value="CAC5367441.1"/>
    <property type="molecule type" value="Genomic_DNA"/>
</dbReference>
<dbReference type="Proteomes" id="UP000507470">
    <property type="component" value="Unassembled WGS sequence"/>
</dbReference>
<evidence type="ECO:0000313" key="2">
    <source>
        <dbReference type="Proteomes" id="UP000507470"/>
    </source>
</evidence>
<evidence type="ECO:0000313" key="1">
    <source>
        <dbReference type="EMBL" id="CAC5367441.1"/>
    </source>
</evidence>
<sequence length="168" mass="18075">MTFKCEFSVGFDAFGEVLKPANTSGQLLNTQTDKLLQKDLDSSLASLAGNLNINPAASVKKIQHEWQPKGEQKKTGGANFQFQGNASSTWTAQPVMTGSSVSQNMMYQQPIGQPSMQPGMIANRPLGMNMQPLMGVQPQAGVYGMNGTLMTQPRPPAHQSMNDPFGAL</sequence>
<dbReference type="AlphaFoldDB" id="A0A6J8AHU1"/>
<proteinExistence type="predicted"/>
<name>A0A6J8AHU1_MYTCO</name>
<protein>
    <recommendedName>
        <fullName evidence="3">PICALM</fullName>
    </recommendedName>
</protein>
<reference evidence="1 2" key="1">
    <citation type="submission" date="2020-06" db="EMBL/GenBank/DDBJ databases">
        <authorList>
            <person name="Li R."/>
            <person name="Bekaert M."/>
        </authorList>
    </citation>
    <scope>NUCLEOTIDE SEQUENCE [LARGE SCALE GENOMIC DNA]</scope>
    <source>
        <strain evidence="2">wild</strain>
    </source>
</reference>
<organism evidence="1 2">
    <name type="scientific">Mytilus coruscus</name>
    <name type="common">Sea mussel</name>
    <dbReference type="NCBI Taxonomy" id="42192"/>
    <lineage>
        <taxon>Eukaryota</taxon>
        <taxon>Metazoa</taxon>
        <taxon>Spiralia</taxon>
        <taxon>Lophotrochozoa</taxon>
        <taxon>Mollusca</taxon>
        <taxon>Bivalvia</taxon>
        <taxon>Autobranchia</taxon>
        <taxon>Pteriomorphia</taxon>
        <taxon>Mytilida</taxon>
        <taxon>Mytiloidea</taxon>
        <taxon>Mytilidae</taxon>
        <taxon>Mytilinae</taxon>
        <taxon>Mytilus</taxon>
    </lineage>
</organism>
<evidence type="ECO:0008006" key="3">
    <source>
        <dbReference type="Google" id="ProtNLM"/>
    </source>
</evidence>
<dbReference type="OrthoDB" id="44015at2759"/>
<gene>
    <name evidence="1" type="ORF">MCOR_7340</name>
</gene>